<organism evidence="2 3">
    <name type="scientific">Pseudomonas fluorescens</name>
    <dbReference type="NCBI Taxonomy" id="294"/>
    <lineage>
        <taxon>Bacteria</taxon>
        <taxon>Pseudomonadati</taxon>
        <taxon>Pseudomonadota</taxon>
        <taxon>Gammaproteobacteria</taxon>
        <taxon>Pseudomonadales</taxon>
        <taxon>Pseudomonadaceae</taxon>
        <taxon>Pseudomonas</taxon>
    </lineage>
</organism>
<dbReference type="PANTHER" id="PTHR36837">
    <property type="entry name" value="POLY(3-HYDROXYALKANOATE) POLYMERASE SUBUNIT PHAC"/>
    <property type="match status" value="1"/>
</dbReference>
<dbReference type="SUPFAM" id="SSF53474">
    <property type="entry name" value="alpha/beta-Hydrolases"/>
    <property type="match status" value="1"/>
</dbReference>
<feature type="compositionally biased region" description="Basic residues" evidence="1">
    <location>
        <begin position="990"/>
        <end position="1001"/>
    </location>
</feature>
<dbReference type="InterPro" id="IPR051321">
    <property type="entry name" value="PHA/PHB_synthase"/>
</dbReference>
<dbReference type="InterPro" id="IPR024501">
    <property type="entry name" value="DUF3141"/>
</dbReference>
<feature type="compositionally biased region" description="Low complexity" evidence="1">
    <location>
        <begin position="878"/>
        <end position="891"/>
    </location>
</feature>
<feature type="compositionally biased region" description="Low complexity" evidence="1">
    <location>
        <begin position="959"/>
        <end position="989"/>
    </location>
</feature>
<dbReference type="Pfam" id="PF11339">
    <property type="entry name" value="DUF3141"/>
    <property type="match status" value="1"/>
</dbReference>
<reference evidence="2 3" key="1">
    <citation type="submission" date="2019-09" db="EMBL/GenBank/DDBJ databases">
        <authorList>
            <person name="Chandra G."/>
            <person name="Truman W A."/>
        </authorList>
    </citation>
    <scope>NUCLEOTIDE SEQUENCE [LARGE SCALE GENOMIC DNA]</scope>
    <source>
        <strain evidence="2">PS691</strain>
    </source>
</reference>
<dbReference type="Gene3D" id="3.40.50.1820">
    <property type="entry name" value="alpha/beta hydrolase"/>
    <property type="match status" value="1"/>
</dbReference>
<evidence type="ECO:0008006" key="4">
    <source>
        <dbReference type="Google" id="ProtNLM"/>
    </source>
</evidence>
<feature type="region of interest" description="Disordered" evidence="1">
    <location>
        <begin position="945"/>
        <end position="1001"/>
    </location>
</feature>
<dbReference type="PANTHER" id="PTHR36837:SF2">
    <property type="entry name" value="POLY(3-HYDROXYALKANOATE) POLYMERASE SUBUNIT PHAC"/>
    <property type="match status" value="1"/>
</dbReference>
<proteinExistence type="predicted"/>
<evidence type="ECO:0000313" key="2">
    <source>
        <dbReference type="EMBL" id="VVO36548.1"/>
    </source>
</evidence>
<feature type="compositionally biased region" description="Low complexity" evidence="1">
    <location>
        <begin position="855"/>
        <end position="868"/>
    </location>
</feature>
<feature type="compositionally biased region" description="Low complexity" evidence="1">
    <location>
        <begin position="832"/>
        <end position="845"/>
    </location>
</feature>
<dbReference type="InterPro" id="IPR029058">
    <property type="entry name" value="AB_hydrolase_fold"/>
</dbReference>
<protein>
    <recommendedName>
        <fullName evidence="4">Poly(3-hydroxyalkanoate) synthetase</fullName>
    </recommendedName>
</protein>
<dbReference type="Proteomes" id="UP000337909">
    <property type="component" value="Unassembled WGS sequence"/>
</dbReference>
<feature type="region of interest" description="Disordered" evidence="1">
    <location>
        <begin position="792"/>
        <end position="930"/>
    </location>
</feature>
<dbReference type="AlphaFoldDB" id="A0A5E7FAP8"/>
<gene>
    <name evidence="2" type="ORF">PS691_05367</name>
</gene>
<sequence length="1001" mass="107744">MGQQDIVASHDEGHSSQLGLFQHLSHLQRLNTQNVLDAVQQRQAKTFAPLSQGQLRQPTPEDWQEYFTDLSQRSLLFWDTLRQRGDNTLAHERAGYPLLLKFAHETLIAGTDLPRPVNYSLLRILPGPDQKIGRNGPPVIIIDPRGGHGSGIGGFKQDSVIGESLRAGHPTYFISFSHAPAPGQTLADISAAQARFIELVSARHPDSGKPVIIGNCQAGWALMGLAATHPELPGLIIVNGAPLSYWAGVNGRNPMRYSGGLLGGGWMTRLGSDLGNDRFDGTWLVSNFEKLDPANTYWGKYYELFTQVDSEAARFLDFERWWGSPTLLNGEEIEMIVDDLFIGNQLSGGLGRKSSGLDLKRIKVPVVVFCSYGDNITPPQQALNWITDVYPSDLALHDAGRTIVYLRHASIGHLGIFVSGKVARREHRELLGAVEAINALPAGLYELLIDDLPAPSGSAADAKYRVRFESRKIADIHADSEPARDDDREFAMVARASEINSTIYDTFVRPWLRQLINEPVAELLRRAHPFHQQQVLWSSMNPALWWLPGSADKVRSERRPARQDNPLLAWQALFSNQIQDTLNAFRDVRDATQELCFYGIYGALSNLGGNPPARNVQKHADLQDQALIERLQTALPEGGPLQALVRILFLLSRKSDQAGKESIEKLIQQVHVLVQDNSAEPAVLREAIRLQNLLVFTHPLESLRTLPLLLPDAEARQQVLSAVGLLMPDLLTTGAEGEIWRELHALLEVPLPGLRLNQAPSEADAQQTQTPPKPAPIVAAPPAQVAAPKVKQTAPVAPTVEPVKAKTSKPKVQRAKTSVPPSAKALPDVTSPVAATPPAAAVPAPEKNPPAKTSPIAATPPAVAVPAPEKNPPAKTSPIAVTPPAAAVPAPEKNPPAKTSPIAVTPPAVAVPAPEKNPPAKTSPIAATPPAVAVPAPAKTLPVAETSLPEAVRAPAKNPPAATSPVAATPPAVPVTSPATPVTTPAPNKGKGKKSGKRTKP</sequence>
<accession>A0A5E7FAP8</accession>
<name>A0A5E7FAP8_PSEFL</name>
<feature type="compositionally biased region" description="Low complexity" evidence="1">
    <location>
        <begin position="901"/>
        <end position="930"/>
    </location>
</feature>
<dbReference type="EMBL" id="CABVHQ010000090">
    <property type="protein sequence ID" value="VVO36548.1"/>
    <property type="molecule type" value="Genomic_DNA"/>
</dbReference>
<dbReference type="RefSeq" id="WP_224788302.1">
    <property type="nucleotide sequence ID" value="NZ_CABVHQ010000090.1"/>
</dbReference>
<evidence type="ECO:0000313" key="3">
    <source>
        <dbReference type="Proteomes" id="UP000337909"/>
    </source>
</evidence>
<evidence type="ECO:0000256" key="1">
    <source>
        <dbReference type="SAM" id="MobiDB-lite"/>
    </source>
</evidence>